<reference evidence="3" key="1">
    <citation type="submission" date="2016-04" db="EMBL/GenBank/DDBJ databases">
        <authorList>
            <person name="Tabuchi Yagui T.R."/>
        </authorList>
    </citation>
    <scope>NUCLEOTIDE SEQUENCE [LARGE SCALE GENOMIC DNA]</scope>
    <source>
        <strain evidence="3">NIES-26</strain>
    </source>
</reference>
<organism evidence="3 4">
    <name type="scientific">Nostoc minutum NIES-26</name>
    <dbReference type="NCBI Taxonomy" id="1844469"/>
    <lineage>
        <taxon>Bacteria</taxon>
        <taxon>Bacillati</taxon>
        <taxon>Cyanobacteriota</taxon>
        <taxon>Cyanophyceae</taxon>
        <taxon>Nostocales</taxon>
        <taxon>Nostocaceae</taxon>
        <taxon>Nostoc</taxon>
    </lineage>
</organism>
<evidence type="ECO:0000313" key="3">
    <source>
        <dbReference type="EMBL" id="RCJ40923.1"/>
    </source>
</evidence>
<dbReference type="Pfam" id="PF05016">
    <property type="entry name" value="ParE_toxin"/>
    <property type="match status" value="1"/>
</dbReference>
<sequence>MSYQVEIAPAAVRQIKKLTPDIQQQVVQRLEELALEPRPDGVVKLSGSNSLYRVRLGAYRIIYQIQDNLLLVTVVKVGHRRDVYR</sequence>
<name>A0A367RYX7_9NOSO</name>
<dbReference type="AlphaFoldDB" id="A0A367RYX7"/>
<gene>
    <name evidence="3" type="ORF">A6770_36910</name>
</gene>
<keyword evidence="2" id="KW-1277">Toxin-antitoxin system</keyword>
<dbReference type="InterPro" id="IPR007712">
    <property type="entry name" value="RelE/ParE_toxin"/>
</dbReference>
<comment type="caution">
    <text evidence="3">The sequence shown here is derived from an EMBL/GenBank/DDBJ whole genome shotgun (WGS) entry which is preliminary data.</text>
</comment>
<dbReference type="SUPFAM" id="SSF143011">
    <property type="entry name" value="RelE-like"/>
    <property type="match status" value="1"/>
</dbReference>
<dbReference type="PANTHER" id="PTHR35601">
    <property type="entry name" value="TOXIN RELE"/>
    <property type="match status" value="1"/>
</dbReference>
<evidence type="ECO:0000256" key="2">
    <source>
        <dbReference type="ARBA" id="ARBA00022649"/>
    </source>
</evidence>
<dbReference type="InterPro" id="IPR035093">
    <property type="entry name" value="RelE/ParE_toxin_dom_sf"/>
</dbReference>
<dbReference type="EMBL" id="LXQD01000035">
    <property type="protein sequence ID" value="RCJ40923.1"/>
    <property type="molecule type" value="Genomic_DNA"/>
</dbReference>
<dbReference type="PANTHER" id="PTHR35601:SF1">
    <property type="entry name" value="TOXIN RELE"/>
    <property type="match status" value="1"/>
</dbReference>
<protein>
    <submittedName>
        <fullName evidence="3">Addiction module toxin RelE</fullName>
    </submittedName>
</protein>
<dbReference type="Gene3D" id="3.30.2310.20">
    <property type="entry name" value="RelE-like"/>
    <property type="match status" value="1"/>
</dbReference>
<evidence type="ECO:0000313" key="4">
    <source>
        <dbReference type="Proteomes" id="UP000252107"/>
    </source>
</evidence>
<dbReference type="Proteomes" id="UP000252107">
    <property type="component" value="Unassembled WGS sequence"/>
</dbReference>
<comment type="similarity">
    <text evidence="1">Belongs to the RelE toxin family.</text>
</comment>
<accession>A0A367RYX7</accession>
<evidence type="ECO:0000256" key="1">
    <source>
        <dbReference type="ARBA" id="ARBA00006226"/>
    </source>
</evidence>
<keyword evidence="4" id="KW-1185">Reference proteome</keyword>
<proteinExistence type="inferred from homology"/>